<dbReference type="Proteomes" id="UP001149860">
    <property type="component" value="Chromosome"/>
</dbReference>
<protein>
    <submittedName>
        <fullName evidence="1">Uracil-xanthine permease family protein</fullName>
    </submittedName>
</protein>
<evidence type="ECO:0000313" key="2">
    <source>
        <dbReference type="Proteomes" id="UP001149860"/>
    </source>
</evidence>
<sequence length="457" mass="48067">MTNKENGLLYGPEDKVSYFQSGLLGLQHVLAMDVYVPPLIMAGLLSMTLTQKTGFLQAAFLACGVGTIIQTKFFLKMPISQGPSFVPIGAVAGIYAAYGAANGGMGTVLGSIAIGALLLIGLGVSGIYQKIINKLVPALVGGTIITCVGLSLLPSALNDNIFKAGGNVDQNIEVAAVTGGTMLLAIIIGLRMPQFQKLFRVSSIVIALTVGTIFASSRGMVDWSVVANADWVSLPKFTALHYGFHFSLPAIFTFVIIYMVLTTETTGTWFAMSAIIGEPLSKKQWNRGIIGEGISCLIAAFLGTTPMTGYSTNAGIVSITGVASKRVFISASIWFIILGFFGKLSAFLSAVPAPVIGGIFAIICVIIMLNGLNVIRRLNVTESTTYILGIPIVLTMGVILLPTKVMDSAPQMIQYLLGSPITVGAVSAIILNLLMGDKRSSEIATTSQSHEGVVEAK</sequence>
<proteinExistence type="predicted"/>
<organism evidence="1 2">
    <name type="scientific">Lentilactobacillus terminaliae</name>
    <dbReference type="NCBI Taxonomy" id="3003483"/>
    <lineage>
        <taxon>Bacteria</taxon>
        <taxon>Bacillati</taxon>
        <taxon>Bacillota</taxon>
        <taxon>Bacilli</taxon>
        <taxon>Lactobacillales</taxon>
        <taxon>Lactobacillaceae</taxon>
        <taxon>Lentilactobacillus</taxon>
    </lineage>
</organism>
<evidence type="ECO:0000313" key="1">
    <source>
        <dbReference type="EMBL" id="XFD40106.1"/>
    </source>
</evidence>
<gene>
    <name evidence="1" type="ORF">O0236_001995</name>
</gene>
<dbReference type="EMBL" id="CP168151">
    <property type="protein sequence ID" value="XFD40106.1"/>
    <property type="molecule type" value="Genomic_DNA"/>
</dbReference>
<accession>A0ACD5DFB6</accession>
<keyword evidence="2" id="KW-1185">Reference proteome</keyword>
<name>A0ACD5DFB6_9LACO</name>
<reference evidence="1" key="1">
    <citation type="submission" date="2024-08" db="EMBL/GenBank/DDBJ databases">
        <title>Lentilactobacillus sp. nov., isolated from tree bark.</title>
        <authorList>
            <person name="Phuengjayaem S."/>
            <person name="Tanasupawat S."/>
        </authorList>
    </citation>
    <scope>NUCLEOTIDE SEQUENCE</scope>
    <source>
        <strain evidence="1">SPB1-3</strain>
    </source>
</reference>